<evidence type="ECO:0000256" key="2">
    <source>
        <dbReference type="ARBA" id="ARBA00022679"/>
    </source>
</evidence>
<accession>A0A6A8DBW3</accession>
<protein>
    <recommendedName>
        <fullName evidence="5">Acyltransferase</fullName>
    </recommendedName>
</protein>
<dbReference type="SUPFAM" id="SSF51161">
    <property type="entry name" value="Trimeric LpxA-like enzymes"/>
    <property type="match status" value="1"/>
</dbReference>
<dbReference type="GO" id="GO:0008374">
    <property type="term" value="F:O-acyltransferase activity"/>
    <property type="evidence" value="ECO:0007669"/>
    <property type="project" value="TreeGrafter"/>
</dbReference>
<dbReference type="Gene3D" id="2.160.10.10">
    <property type="entry name" value="Hexapeptide repeat proteins"/>
    <property type="match status" value="1"/>
</dbReference>
<comment type="similarity">
    <text evidence="1">Belongs to the transferase hexapeptide repeat family.</text>
</comment>
<dbReference type="AlphaFoldDB" id="A0A6A8DBW3"/>
<dbReference type="RefSeq" id="WP_153734922.1">
    <property type="nucleotide sequence ID" value="NZ_WJNG01000001.1"/>
</dbReference>
<dbReference type="OrthoDB" id="9782926at2"/>
<keyword evidence="2" id="KW-0808">Transferase</keyword>
<evidence type="ECO:0000256" key="1">
    <source>
        <dbReference type="ARBA" id="ARBA00007274"/>
    </source>
</evidence>
<name>A0A6A8DBW3_9BACI</name>
<dbReference type="Pfam" id="PF00132">
    <property type="entry name" value="Hexapep"/>
    <property type="match status" value="1"/>
</dbReference>
<organism evidence="3 4">
    <name type="scientific">Aquibacillus halophilus</name>
    <dbReference type="NCBI Taxonomy" id="930132"/>
    <lineage>
        <taxon>Bacteria</taxon>
        <taxon>Bacillati</taxon>
        <taxon>Bacillota</taxon>
        <taxon>Bacilli</taxon>
        <taxon>Bacillales</taxon>
        <taxon>Bacillaceae</taxon>
        <taxon>Aquibacillus</taxon>
    </lineage>
</organism>
<evidence type="ECO:0008006" key="5">
    <source>
        <dbReference type="Google" id="ProtNLM"/>
    </source>
</evidence>
<dbReference type="PANTHER" id="PTHR23416:SF23">
    <property type="entry name" value="ACETYLTRANSFERASE C18B11.09C-RELATED"/>
    <property type="match status" value="1"/>
</dbReference>
<keyword evidence="4" id="KW-1185">Reference proteome</keyword>
<dbReference type="InterPro" id="IPR011004">
    <property type="entry name" value="Trimer_LpxA-like_sf"/>
</dbReference>
<dbReference type="InterPro" id="IPR001451">
    <property type="entry name" value="Hexapep"/>
</dbReference>
<dbReference type="CDD" id="cd04647">
    <property type="entry name" value="LbH_MAT_like"/>
    <property type="match status" value="1"/>
</dbReference>
<reference evidence="3" key="1">
    <citation type="submission" date="2019-11" db="EMBL/GenBank/DDBJ databases">
        <authorList>
            <person name="Li J."/>
        </authorList>
    </citation>
    <scope>NUCLEOTIDE SEQUENCE</scope>
    <source>
        <strain evidence="3">B6B</strain>
    </source>
</reference>
<evidence type="ECO:0000313" key="4">
    <source>
        <dbReference type="Proteomes" id="UP000799092"/>
    </source>
</evidence>
<dbReference type="InterPro" id="IPR051159">
    <property type="entry name" value="Hexapeptide_acetyltransf"/>
</dbReference>
<gene>
    <name evidence="3" type="ORF">GH741_01070</name>
</gene>
<dbReference type="EMBL" id="WJNG01000001">
    <property type="protein sequence ID" value="MRH41261.1"/>
    <property type="molecule type" value="Genomic_DNA"/>
</dbReference>
<dbReference type="PANTHER" id="PTHR23416">
    <property type="entry name" value="SIALIC ACID SYNTHASE-RELATED"/>
    <property type="match status" value="1"/>
</dbReference>
<comment type="caution">
    <text evidence="3">The sequence shown here is derived from an EMBL/GenBank/DDBJ whole genome shotgun (WGS) entry which is preliminary data.</text>
</comment>
<sequence length="168" mass="18265">MGKIKHFVRTLKRDLIINKIASSYVVPTVIRHIIYKWYGIKTKTKNISPGCFFGGNNISIGENSFINYNCFFDNAGKIEIEKNCSIAMDVLFCTSSHEMGNSDKRAGKGVGQPIKLGQGCWVGARATILPGVTIGHGCIIAAGSVVNKDCEPNGIYAGVPAKRIKEIE</sequence>
<dbReference type="Proteomes" id="UP000799092">
    <property type="component" value="Unassembled WGS sequence"/>
</dbReference>
<evidence type="ECO:0000313" key="3">
    <source>
        <dbReference type="EMBL" id="MRH41261.1"/>
    </source>
</evidence>
<proteinExistence type="inferred from homology"/>